<sequence>MSGSGKGQDKSLLSSFLSGVKSGPQAYFSNRKFNLSGQQGPSEPSQSVKTLVKGVGVSNTLQLGSSTYHGVLSPSEQDSVKHVGAKTGGTLLGSVGTGLTVGKGLSMLQRAAPRQLKPFVFGAQLFNMGLTGVSLARTPEYLNQGMKERAPDVHAATSKFLPVLASVPPSQLKPTVASVESLFHHSQLQREKTGKSSFVGVKDLSRVKPFP</sequence>
<gene>
    <name evidence="1" type="ORF">FAZ21_18870</name>
</gene>
<evidence type="ECO:0000313" key="2">
    <source>
        <dbReference type="Proteomes" id="UP000310016"/>
    </source>
</evidence>
<comment type="caution">
    <text evidence="1">The sequence shown here is derived from an EMBL/GenBank/DDBJ whole genome shotgun (WGS) entry which is preliminary data.</text>
</comment>
<dbReference type="EMBL" id="SUMF01000043">
    <property type="protein sequence ID" value="TJZ64616.1"/>
    <property type="molecule type" value="Genomic_DNA"/>
</dbReference>
<accession>A0A4U0PAG8</accession>
<dbReference type="Proteomes" id="UP000310016">
    <property type="component" value="Unassembled WGS sequence"/>
</dbReference>
<reference evidence="1 2" key="1">
    <citation type="submission" date="2019-04" db="EMBL/GenBank/DDBJ databases">
        <title>Chitiniphilus eburnea sp. nov., a novel chitinolytic bacterium isolated from aquaculture sludge.</title>
        <authorList>
            <person name="Sheng M."/>
        </authorList>
    </citation>
    <scope>NUCLEOTIDE SEQUENCE [LARGE SCALE GENOMIC DNA]</scope>
    <source>
        <strain evidence="1 2">HX-2-15</strain>
    </source>
</reference>
<keyword evidence="2" id="KW-1185">Reference proteome</keyword>
<organism evidence="1 2">
    <name type="scientific">Chitiniphilus eburneus</name>
    <dbReference type="NCBI Taxonomy" id="2571148"/>
    <lineage>
        <taxon>Bacteria</taxon>
        <taxon>Pseudomonadati</taxon>
        <taxon>Pseudomonadota</taxon>
        <taxon>Betaproteobacteria</taxon>
        <taxon>Neisseriales</taxon>
        <taxon>Chitinibacteraceae</taxon>
        <taxon>Chitiniphilus</taxon>
    </lineage>
</organism>
<dbReference type="AlphaFoldDB" id="A0A4U0PAG8"/>
<name>A0A4U0PAG8_9NEIS</name>
<protein>
    <submittedName>
        <fullName evidence="1">Uncharacterized protein</fullName>
    </submittedName>
</protein>
<proteinExistence type="predicted"/>
<evidence type="ECO:0000313" key="1">
    <source>
        <dbReference type="EMBL" id="TJZ64616.1"/>
    </source>
</evidence>
<dbReference type="RefSeq" id="WP_136774989.1">
    <property type="nucleotide sequence ID" value="NZ_CP156074.1"/>
</dbReference>